<feature type="domain" description="Cadherin-like" evidence="2">
    <location>
        <begin position="817"/>
        <end position="875"/>
    </location>
</feature>
<feature type="compositionally biased region" description="Acidic residues" evidence="1">
    <location>
        <begin position="169"/>
        <end position="183"/>
    </location>
</feature>
<proteinExistence type="predicted"/>
<feature type="region of interest" description="Disordered" evidence="1">
    <location>
        <begin position="2113"/>
        <end position="2133"/>
    </location>
</feature>
<accession>A0A7X0MXL6</accession>
<dbReference type="FunCoup" id="A0A7X0MXL6">
    <property type="interactions" value="114"/>
</dbReference>
<dbReference type="Pfam" id="PF17892">
    <property type="entry name" value="Cadherin_5"/>
    <property type="match status" value="3"/>
</dbReference>
<protein>
    <submittedName>
        <fullName evidence="3">VCBS repeat-containing protein</fullName>
    </submittedName>
</protein>
<feature type="region of interest" description="Disordered" evidence="1">
    <location>
        <begin position="1619"/>
        <end position="1640"/>
    </location>
</feature>
<feature type="region of interest" description="Disordered" evidence="1">
    <location>
        <begin position="883"/>
        <end position="914"/>
    </location>
</feature>
<evidence type="ECO:0000259" key="2">
    <source>
        <dbReference type="Pfam" id="PF17892"/>
    </source>
</evidence>
<feature type="region of interest" description="Disordered" evidence="1">
    <location>
        <begin position="300"/>
        <end position="338"/>
    </location>
</feature>
<dbReference type="Gene3D" id="2.60.40.1200">
    <property type="match status" value="4"/>
</dbReference>
<gene>
    <name evidence="3" type="ORF">HNR48_004224</name>
</gene>
<dbReference type="InParanoid" id="A0A7X0MXL6"/>
<organism evidence="3 4">
    <name type="scientific">Pseudoteredinibacter isoporae</name>
    <dbReference type="NCBI Taxonomy" id="570281"/>
    <lineage>
        <taxon>Bacteria</taxon>
        <taxon>Pseudomonadati</taxon>
        <taxon>Pseudomonadota</taxon>
        <taxon>Gammaproteobacteria</taxon>
        <taxon>Cellvibrionales</taxon>
        <taxon>Cellvibrionaceae</taxon>
        <taxon>Pseudoteredinibacter</taxon>
    </lineage>
</organism>
<dbReference type="InterPro" id="IPR041690">
    <property type="entry name" value="Cadherin_5"/>
</dbReference>
<reference evidence="3 4" key="1">
    <citation type="submission" date="2020-08" db="EMBL/GenBank/DDBJ databases">
        <title>Genomic Encyclopedia of Type Strains, Phase IV (KMG-IV): sequencing the most valuable type-strain genomes for metagenomic binning, comparative biology and taxonomic classification.</title>
        <authorList>
            <person name="Goeker M."/>
        </authorList>
    </citation>
    <scope>NUCLEOTIDE SEQUENCE [LARGE SCALE GENOMIC DNA]</scope>
    <source>
        <strain evidence="3 4">DSM 22368</strain>
    </source>
</reference>
<evidence type="ECO:0000256" key="1">
    <source>
        <dbReference type="SAM" id="MobiDB-lite"/>
    </source>
</evidence>
<dbReference type="EMBL" id="JACHHT010000008">
    <property type="protein sequence ID" value="MBB6523906.1"/>
    <property type="molecule type" value="Genomic_DNA"/>
</dbReference>
<feature type="region of interest" description="Disordered" evidence="1">
    <location>
        <begin position="772"/>
        <end position="801"/>
    </location>
</feature>
<feature type="region of interest" description="Disordered" evidence="1">
    <location>
        <begin position="1372"/>
        <end position="1393"/>
    </location>
</feature>
<feature type="compositionally biased region" description="Polar residues" evidence="1">
    <location>
        <begin position="328"/>
        <end position="338"/>
    </location>
</feature>
<dbReference type="NCBIfam" id="NF012211">
    <property type="entry name" value="tand_rpt_95"/>
    <property type="match status" value="5"/>
</dbReference>
<evidence type="ECO:0000313" key="4">
    <source>
        <dbReference type="Proteomes" id="UP000528457"/>
    </source>
</evidence>
<dbReference type="Pfam" id="PF17963">
    <property type="entry name" value="Big_9"/>
    <property type="match status" value="9"/>
</dbReference>
<dbReference type="Gene3D" id="2.60.40.3440">
    <property type="match status" value="1"/>
</dbReference>
<name>A0A7X0MXL6_9GAMM</name>
<sequence length="2593" mass="256729">MTNIASKDVQNLPVSDHKGVVFATKGKIVDQNGNVISVGESVTKGEVLQTGPDSAVLVKFAGGVLVLGHEQQIDIDQRLLDLINKNKVEDAVDEGVDFDRLEQALEEGLNLEELLPATAAGSAPTSSGAGSAAGAGVRFVLTGAETIPLAGFETTAPDIAFNGPNDQSDAFDSEPEATDDEDSVTSLGVATGNVVTGIDVTNGDSNTQDGNADDSGLNGFGTSIVVGVALGSEAVVSDGSNVGQAFSSDKGTLILNADGSYQYTPFREATGQDVFSYTVSDVDGDLSTATLTINIDAIPSLEITPPGPDGSGTDQNTVSEAGLPEGTQAGNGSNTTEGQIRYFAGDGAATVQIGGVNVIVNGELQVSEVQGQFGRLIITSVDASGINYRYELDQAADHSQGAVQDDFTVVISDNDGNAADDISSTLSIAILDDGPIAQDQNDAIDTSLQATGNVITGQDVAGGDANTSDGVADQLGADGAGSAVVVGVVSGNSSDESNTGVGQTITSDKGTLVLNADGSYQYTANPGAFGEDTFTYTMQDADGSTDVAILTINVDAANILADDDETATLLSGETASGNVLANTDNPDGPEAAVVTSFIFNGTEYQAGESVTAAGLGTFTITADGSYNFGASSGFSGTVPPVQYTVSDGINEVTSTLNITVIAPNILSDGNEVVTVPEDTVGTGNVLANVVNPDGPSESLVTFTVDGSTYTPGQTATIAGVGTLLIDTDGTYTFTPELNYNGPVPVTTYTVTDGVDTVSSTLSISVGAVNDLSDDDETFSTPEDTPLSDNVLNNSTNPDGPGPAEVTTFTVGGSNYVAGDTATIVDGGVTVGQLTLNSDGSFTFNPANNYAGPVPAINYTVSDGASSVNSTLNLSVGAVNDLTDGDESISTNEDTPTNGNVLDNTNNPDGPSPASVTGFSIGGTNYSPGTTVPVTQAGVAIGDFTLNSDGSYTFSPAPNYNGAGPTVDYQVTDGAATVNSQLQITVNPVDDGDPSVTIPDNNGGATGDESVQEDATVTGNTFTISAPDGLVTFTIAGQAITAAALANASTTNITVVGSEGTLIITNYDPSSGVVTYNYDPTGTAKDHSGGEITDAFAVTVEDSAGSTASGVLDILITDTAPVANADTDATNADTNTSGNVRTDVGGADVDGADAAEISGVAAGTQTGDISGGVNTAIAGTLGSLTIQADGSYTYTPGAGAAALAEGATATDTFSYTLKDNDGSFSTTTVTITVTGTTDGAPTVTITDNNAGATGDESVQEDATLTGNTFTVSAPDGLGSISVAGQNITAAALNNASTTNIAVNTSQGVLTITDYNSATGVVTYNYDPAGTAKDHTSGEVVDNIAVVVTDSDGTTANGTLDILITDTAPVANADTDSTDADTNTTGNVRTDAGGADVDGADAAEITGVVAGTQTGDISGGVNTAIAGTLGSLTIQADGSYTYTPGAGAAALAEGATATDTFSYTLKDDDGSFSTTTVTITVTGTTDGAPTVTITDNNAGATGDESVQEDATLTGNTFTISASDGLGSISVAGQNITAAALNNASTTNIAVNTSQGLLTITDYNSTTGVVTYNYDPAGTAKDHTSGEVVDNIAVVVTDSDGTTANGTLDILITDTAPVANADTDSTDADSNTSGNVRTDVGGADVDGADAAEITGVVAGTQTGDIVGGVNTAIAGTLGSLTIQADGSYTYTPGAGAAALAEGATATDTFSYTLKDDDGSFSTTTVTITVTGTTDGAPTVTITDNNAGATGDESVQEDATLTGNAFTINTPDGLGSLSIAGQSITAAALNNASTTNITVSTTDGVLTITDYNSATGVVTYNYDPAGTSQDHNGAEVVHNFAIVVTDSDGTTASDSLDILITDTAPVANADTDATNADTNATGNVRTDVGGADVDGADAAEISGVAAGTQTGDISGGVNTAIAGTLGSLTIQADGSYTYTPGAGAAALAEGATATDTFSYTLKDNDGSFSTTTVTITVTGTTDGAPTVTITDNNAGATGDESVQEDAALTGNTFTISAPDGLGSISVAGQTITAAALNNASTTNIAVNTSQGLLTITDYNSATGVVTYNYDPAGTAKDHTSGEVVDNIAVVVTDSDGTTANGTLDILITDTAPVANADTDSTDADTNTTGNVRTDAGGADVDGADAAEITGVVAGTQTGDISGGVNTAIAGTLGSLTIQADGSYTYTPGAGAAALAEGATATDTFSYTLKDDDGSFSTTTVTITVTGTTDGLPTVTITDNNAGATGDESVQEDATLTGNTFTINTPDGLGSLSIAGQTITAVALNNASTTNIAVNTAQGLLTITDYNSATGVVTYNYDPAGTSQDHSGAEVVHNFAIVVTDSDGTTASDSLDILITDTAPVANADTDSTDADNNATGNVRTDVGGADVDGADAAEITGVVAGMQTGDISGGVNTAIAGTLGSLTIQADGSYTYTPGAGAAALAEGATATDTFSYTLKDNDGSFSTTTVTITVTGTTDGAPTVTITDNNAGATGDESVQEDATLTGNTFTITAPDGLGSISVAGQNITAAALNNASTTNIAVNTSQGLLTITDYNSATGVVTYNYDPAGTAKDHTSGEVVDNIAVVVTDSDGTTANGTL</sequence>
<feature type="non-terminal residue" evidence="3">
    <location>
        <position position="2593"/>
    </location>
</feature>
<feature type="compositionally biased region" description="Polar residues" evidence="1">
    <location>
        <begin position="778"/>
        <end position="797"/>
    </location>
</feature>
<dbReference type="NCBIfam" id="TIGR01965">
    <property type="entry name" value="VCBS_repeat"/>
    <property type="match status" value="6"/>
</dbReference>
<keyword evidence="4" id="KW-1185">Reference proteome</keyword>
<feature type="domain" description="Cadherin-like" evidence="2">
    <location>
        <begin position="684"/>
        <end position="765"/>
    </location>
</feature>
<dbReference type="RefSeq" id="WP_184679414.1">
    <property type="nucleotide sequence ID" value="NZ_JACHHT010000008.1"/>
</dbReference>
<evidence type="ECO:0000313" key="3">
    <source>
        <dbReference type="EMBL" id="MBB6523906.1"/>
    </source>
</evidence>
<feature type="compositionally biased region" description="Polar residues" evidence="1">
    <location>
        <begin position="887"/>
        <end position="914"/>
    </location>
</feature>
<comment type="caution">
    <text evidence="3">The sequence shown here is derived from an EMBL/GenBank/DDBJ whole genome shotgun (WGS) entry which is preliminary data.</text>
</comment>
<dbReference type="InterPro" id="IPR010221">
    <property type="entry name" value="VCBS_dom"/>
</dbReference>
<feature type="region of interest" description="Disordered" evidence="1">
    <location>
        <begin position="986"/>
        <end position="1009"/>
    </location>
</feature>
<dbReference type="Proteomes" id="UP000528457">
    <property type="component" value="Unassembled WGS sequence"/>
</dbReference>
<feature type="region of interest" description="Disordered" evidence="1">
    <location>
        <begin position="155"/>
        <end position="184"/>
    </location>
</feature>
<feature type="domain" description="Cadherin-like" evidence="2">
    <location>
        <begin position="930"/>
        <end position="986"/>
    </location>
</feature>